<dbReference type="GO" id="GO:0005576">
    <property type="term" value="C:extracellular region"/>
    <property type="evidence" value="ECO:0007669"/>
    <property type="project" value="TreeGrafter"/>
</dbReference>
<feature type="domain" description="CBM6" evidence="6">
    <location>
        <begin position="428"/>
        <end position="561"/>
    </location>
</feature>
<keyword evidence="3 4" id="KW-0326">Glycosidase</keyword>
<dbReference type="GO" id="GO:0009251">
    <property type="term" value="P:glucan catabolic process"/>
    <property type="evidence" value="ECO:0007669"/>
    <property type="project" value="TreeGrafter"/>
</dbReference>
<organism evidence="7">
    <name type="scientific">Caldithrix abyssi</name>
    <dbReference type="NCBI Taxonomy" id="187145"/>
    <lineage>
        <taxon>Bacteria</taxon>
        <taxon>Pseudomonadati</taxon>
        <taxon>Calditrichota</taxon>
        <taxon>Calditrichia</taxon>
        <taxon>Calditrichales</taxon>
        <taxon>Calditrichaceae</taxon>
        <taxon>Caldithrix</taxon>
    </lineage>
</organism>
<dbReference type="PROSITE" id="PS51175">
    <property type="entry name" value="CBM6"/>
    <property type="match status" value="1"/>
</dbReference>
<dbReference type="InterPro" id="IPR050386">
    <property type="entry name" value="Glycosyl_hydrolase_5"/>
</dbReference>
<feature type="non-terminal residue" evidence="7">
    <location>
        <position position="609"/>
    </location>
</feature>
<feature type="signal peptide" evidence="5">
    <location>
        <begin position="1"/>
        <end position="23"/>
    </location>
</feature>
<evidence type="ECO:0000313" key="7">
    <source>
        <dbReference type="EMBL" id="HHE55349.1"/>
    </source>
</evidence>
<protein>
    <submittedName>
        <fullName evidence="7">Carbohydrate-binding protein</fullName>
    </submittedName>
</protein>
<dbReference type="GO" id="GO:0009986">
    <property type="term" value="C:cell surface"/>
    <property type="evidence" value="ECO:0007669"/>
    <property type="project" value="TreeGrafter"/>
</dbReference>
<dbReference type="SMART" id="SM00606">
    <property type="entry name" value="CBD_IV"/>
    <property type="match status" value="1"/>
</dbReference>
<evidence type="ECO:0000259" key="6">
    <source>
        <dbReference type="PROSITE" id="PS51175"/>
    </source>
</evidence>
<evidence type="ECO:0000256" key="2">
    <source>
        <dbReference type="ARBA" id="ARBA00022801"/>
    </source>
</evidence>
<dbReference type="Proteomes" id="UP000886111">
    <property type="component" value="Unassembled WGS sequence"/>
</dbReference>
<dbReference type="InterPro" id="IPR017853">
    <property type="entry name" value="GH"/>
</dbReference>
<keyword evidence="1 5" id="KW-0732">Signal</keyword>
<dbReference type="Gene3D" id="2.60.120.260">
    <property type="entry name" value="Galactose-binding domain-like"/>
    <property type="match status" value="1"/>
</dbReference>
<dbReference type="GO" id="GO:0008422">
    <property type="term" value="F:beta-glucosidase activity"/>
    <property type="evidence" value="ECO:0007669"/>
    <property type="project" value="TreeGrafter"/>
</dbReference>
<dbReference type="CDD" id="cd04080">
    <property type="entry name" value="CBM6_cellulase-like"/>
    <property type="match status" value="1"/>
</dbReference>
<accession>A0A7V5H3T4</accession>
<dbReference type="EMBL" id="DRTD01000450">
    <property type="protein sequence ID" value="HHE55349.1"/>
    <property type="molecule type" value="Genomic_DNA"/>
</dbReference>
<dbReference type="GO" id="GO:0030246">
    <property type="term" value="F:carbohydrate binding"/>
    <property type="evidence" value="ECO:0007669"/>
    <property type="project" value="InterPro"/>
</dbReference>
<name>A0A7V5H3T4_CALAY</name>
<dbReference type="Pfam" id="PF03422">
    <property type="entry name" value="CBM_6"/>
    <property type="match status" value="1"/>
</dbReference>
<sequence length="609" mass="69871">MPKFLTVLFLLSLLFLFNQQANAYIKCKSGKFINDQGNEVLFKGIGLGGWLVPEGYMLHTPGFGSPSSINAQIVDVIGESKAKNFWQKYRQNYVNRKDIEIIASWGFNSIRLPFNYRLISPEDQPGVYLEEGFAVIDSLIEWCRDNRMYVILDMHCAPGGQNAGNISDSDGIEARLWTEPANQDRTVEIWQRIAARYRNDTTVVGYDLLNEPVLPSGHSATELRSLYMRITTAIRQVDKNHIIFIEGNWYGTDFTSLTPPWDTNLSYSFHKYWSETGVNTIQSYLNMRKTYGTPLWMGESGENSNHWFASTVKMLEENDVSWCWWTHKKFETITSPYSAKLPDGFQTLVDYWNGTGAKPSETYAEAVLLQFADNLKYEKCDFRPDVLQALLNPEFLTNNTPYKNLEIPGKINCVDFDFGGNEVAYYDTEYERTRWDVYNPWNTGRQYRNDGVDIEESKDKDGAKYSVGWIDDGEWLKFTVNVNNSAVYDVVVRFASAQDGGQLQLFIDDQPVSDIITLDKTGGWYNWDTITIKDVTIQGGTRELMLKFLNGGFNINQLEFIKVTDLEEQGQLPVKFELGQNYPNPFNDSTKIPFYVEQPAQVQLDIYNT</sequence>
<evidence type="ECO:0000256" key="4">
    <source>
        <dbReference type="RuleBase" id="RU361153"/>
    </source>
</evidence>
<dbReference type="SUPFAM" id="SSF51445">
    <property type="entry name" value="(Trans)glycosidases"/>
    <property type="match status" value="1"/>
</dbReference>
<reference evidence="7" key="1">
    <citation type="journal article" date="2020" name="mSystems">
        <title>Genome- and Community-Level Interaction Insights into Carbon Utilization and Element Cycling Functions of Hydrothermarchaeota in Hydrothermal Sediment.</title>
        <authorList>
            <person name="Zhou Z."/>
            <person name="Liu Y."/>
            <person name="Xu W."/>
            <person name="Pan J."/>
            <person name="Luo Z.H."/>
            <person name="Li M."/>
        </authorList>
    </citation>
    <scope>NUCLEOTIDE SEQUENCE [LARGE SCALE GENOMIC DNA]</scope>
    <source>
        <strain evidence="7">HyVt-76</strain>
    </source>
</reference>
<dbReference type="PANTHER" id="PTHR31297:SF13">
    <property type="entry name" value="PUTATIVE-RELATED"/>
    <property type="match status" value="1"/>
</dbReference>
<keyword evidence="2 4" id="KW-0378">Hydrolase</keyword>
<dbReference type="PROSITE" id="PS00659">
    <property type="entry name" value="GLYCOSYL_HYDROL_F5"/>
    <property type="match status" value="1"/>
</dbReference>
<gene>
    <name evidence="7" type="ORF">ENL21_06165</name>
</gene>
<proteinExistence type="inferred from homology"/>
<dbReference type="InterPro" id="IPR005084">
    <property type="entry name" value="CBM6"/>
</dbReference>
<evidence type="ECO:0000256" key="3">
    <source>
        <dbReference type="ARBA" id="ARBA00023295"/>
    </source>
</evidence>
<dbReference type="InterPro" id="IPR018087">
    <property type="entry name" value="Glyco_hydro_5_CS"/>
</dbReference>
<dbReference type="InterPro" id="IPR001547">
    <property type="entry name" value="Glyco_hydro_5"/>
</dbReference>
<comment type="similarity">
    <text evidence="4">Belongs to the glycosyl hydrolase 5 (cellulase A) family.</text>
</comment>
<evidence type="ECO:0000256" key="1">
    <source>
        <dbReference type="ARBA" id="ARBA00022729"/>
    </source>
</evidence>
<dbReference type="AlphaFoldDB" id="A0A7V5H3T4"/>
<dbReference type="Pfam" id="PF00150">
    <property type="entry name" value="Cellulase"/>
    <property type="match status" value="1"/>
</dbReference>
<comment type="caution">
    <text evidence="7">The sequence shown here is derived from an EMBL/GenBank/DDBJ whole genome shotgun (WGS) entry which is preliminary data.</text>
</comment>
<dbReference type="PANTHER" id="PTHR31297">
    <property type="entry name" value="GLUCAN ENDO-1,6-BETA-GLUCOSIDASE B"/>
    <property type="match status" value="1"/>
</dbReference>
<evidence type="ECO:0000256" key="5">
    <source>
        <dbReference type="SAM" id="SignalP"/>
    </source>
</evidence>
<dbReference type="Gene3D" id="3.20.20.80">
    <property type="entry name" value="Glycosidases"/>
    <property type="match status" value="1"/>
</dbReference>
<feature type="chain" id="PRO_5031344160" evidence="5">
    <location>
        <begin position="24"/>
        <end position="609"/>
    </location>
</feature>
<dbReference type="InterPro" id="IPR006584">
    <property type="entry name" value="Cellulose-bd_IV"/>
</dbReference>
<dbReference type="InterPro" id="IPR008979">
    <property type="entry name" value="Galactose-bd-like_sf"/>
</dbReference>
<dbReference type="SUPFAM" id="SSF49785">
    <property type="entry name" value="Galactose-binding domain-like"/>
    <property type="match status" value="1"/>
</dbReference>